<organism evidence="1">
    <name type="scientific">uncultured Caudovirales phage</name>
    <dbReference type="NCBI Taxonomy" id="2100421"/>
    <lineage>
        <taxon>Viruses</taxon>
        <taxon>Duplodnaviria</taxon>
        <taxon>Heunggongvirae</taxon>
        <taxon>Uroviricota</taxon>
        <taxon>Caudoviricetes</taxon>
        <taxon>Peduoviridae</taxon>
        <taxon>Maltschvirus</taxon>
        <taxon>Maltschvirus maltsch</taxon>
    </lineage>
</organism>
<evidence type="ECO:0000313" key="1">
    <source>
        <dbReference type="EMBL" id="CAB4161496.1"/>
    </source>
</evidence>
<sequence>MASLRDTLANLVEQYKASDTPLANLMRGDKEGAKQSAVNALQQAAQDPYIGLSTSSVGKVTKNLLGKTKFDKAQEVAQKNAVEMLGLHPENTAMERAKALGFNVDEPVYHGTTHDFTKFGGKLHNPEGFMGSGHYFTSSPVDASINYARIESPDLSQRIAVKAEQILDANDIYNWSSNSPEYLKAINQAKKEIAGENLGNVIPAFLKSKKTLDVSKQSKDYIDFSPKYDKAGEFVDDNKNVYKLAKILEKQGNKYGFSGKEVLGDLSNEGALMDEVSGRYLNDVLKENERIMYAEHPQTGQLVGNEAIRNIYKGLGYDTITMNPVDEFPKMFENVPGDVKHYIVNNPNQIRSRFAAFDPARTNEPDLLAGAMAIPIATDKDKRNKIIDLLKNK</sequence>
<proteinExistence type="predicted"/>
<name>A0A6J5NVB6_9CAUD</name>
<protein>
    <submittedName>
        <fullName evidence="1">Uncharacterized protein</fullName>
    </submittedName>
</protein>
<accession>A0A6J5NVB6</accession>
<dbReference type="EMBL" id="LR796715">
    <property type="protein sequence ID" value="CAB4161496.1"/>
    <property type="molecule type" value="Genomic_DNA"/>
</dbReference>
<gene>
    <name evidence="1" type="ORF">UFOVP770_53</name>
</gene>
<reference evidence="1" key="1">
    <citation type="submission" date="2020-04" db="EMBL/GenBank/DDBJ databases">
        <authorList>
            <person name="Chiriac C."/>
            <person name="Salcher M."/>
            <person name="Ghai R."/>
            <person name="Kavagutti S V."/>
        </authorList>
    </citation>
    <scope>NUCLEOTIDE SEQUENCE</scope>
</reference>